<feature type="transmembrane region" description="Helical" evidence="1">
    <location>
        <begin position="146"/>
        <end position="169"/>
    </location>
</feature>
<gene>
    <name evidence="3" type="ORF">MMG00_08425</name>
</gene>
<feature type="domain" description="DUF7057" evidence="2">
    <location>
        <begin position="445"/>
        <end position="551"/>
    </location>
</feature>
<protein>
    <submittedName>
        <fullName evidence="3">DUF4153 domain-containing protein</fullName>
    </submittedName>
</protein>
<feature type="transmembrane region" description="Helical" evidence="1">
    <location>
        <begin position="74"/>
        <end position="94"/>
    </location>
</feature>
<evidence type="ECO:0000259" key="2">
    <source>
        <dbReference type="Pfam" id="PF23167"/>
    </source>
</evidence>
<dbReference type="EMBL" id="CP093379">
    <property type="protein sequence ID" value="UNM95255.1"/>
    <property type="molecule type" value="Genomic_DNA"/>
</dbReference>
<name>A0ABY3WYZ2_9GAMM</name>
<feature type="transmembrane region" description="Helical" evidence="1">
    <location>
        <begin position="351"/>
        <end position="370"/>
    </location>
</feature>
<keyword evidence="4" id="KW-1185">Reference proteome</keyword>
<keyword evidence="1" id="KW-0472">Membrane</keyword>
<evidence type="ECO:0000256" key="1">
    <source>
        <dbReference type="SAM" id="Phobius"/>
    </source>
</evidence>
<dbReference type="Pfam" id="PF23167">
    <property type="entry name" value="DUF7057"/>
    <property type="match status" value="1"/>
</dbReference>
<organism evidence="3 4">
    <name type="scientific">Ignatzschineria rhizosphaerae</name>
    <dbReference type="NCBI Taxonomy" id="2923279"/>
    <lineage>
        <taxon>Bacteria</taxon>
        <taxon>Pseudomonadati</taxon>
        <taxon>Pseudomonadota</taxon>
        <taxon>Gammaproteobacteria</taxon>
        <taxon>Cardiobacteriales</taxon>
        <taxon>Ignatzschineriaceae</taxon>
        <taxon>Ignatzschineria</taxon>
    </lineage>
</organism>
<proteinExistence type="predicted"/>
<reference evidence="3 4" key="1">
    <citation type="submission" date="2022-03" db="EMBL/GenBank/DDBJ databases">
        <title>Ignatzschineria rhizosphaerae HR5S32.</title>
        <authorList>
            <person name="Sun J.Q."/>
            <person name="Feng J.Y."/>
        </authorList>
    </citation>
    <scope>NUCLEOTIDE SEQUENCE [LARGE SCALE GENOMIC DNA]</scope>
    <source>
        <strain evidence="3 4">HR5S32</strain>
    </source>
</reference>
<accession>A0ABY3WYZ2</accession>
<feature type="transmembrane region" description="Helical" evidence="1">
    <location>
        <begin position="215"/>
        <end position="239"/>
    </location>
</feature>
<feature type="transmembrane region" description="Helical" evidence="1">
    <location>
        <begin position="47"/>
        <end position="67"/>
    </location>
</feature>
<evidence type="ECO:0000313" key="4">
    <source>
        <dbReference type="Proteomes" id="UP000829542"/>
    </source>
</evidence>
<feature type="transmembrane region" description="Helical" evidence="1">
    <location>
        <begin position="12"/>
        <end position="32"/>
    </location>
</feature>
<keyword evidence="1" id="KW-1133">Transmembrane helix</keyword>
<sequence length="556" mass="63970">MNHTSLSKSSACSTYIVIALFAIFQGLILGIYTEHLLQNIWDSSTPYFYLPLLFAIFLPTTLSYLAINIKSLPLYKMVSVIILLILWIFLWQTANIAPDSSNEPILMIPTLIVLIFFLLPWLQSYTKNKTFKIAYADIIRSYIQNILFGSISAIISGLLIALTLLASYLFKLINLSLLSEILSHTLILWLIFTLGLNIALYFLRRNFEIEVNRICSYVARLFLPLLNIISLIFLIGLIFTNNIEINSGIMLGLTAASIILINLVYEDGCQQYQFPKGLNAFILINILLLNAFSILSIYGITTRIAQYSFSIGRLYALTLALFFTFLILTYSFSIIRHKNYWMRSLGRMNSYFLLLIPCIILLINSPLLNFNKISANSILKGVEKGEIPIDYELKYTLNHLGKHGYEALKIIEENPAFQSLKESEAMSEPIKKPITPLPQDTFKIANHSNSIPQSWWESQNDNYYCTTASNAHQCLVFTQDMNTDGIDDIVSCFIRRGDYPWIRCKIWQENKNQWQEIEGQSFSFDTILERDQAWDKLLNKEIEVRRKEWLDLYIAP</sequence>
<dbReference type="InterPro" id="IPR055485">
    <property type="entry name" value="DUF7057"/>
</dbReference>
<evidence type="ECO:0000313" key="3">
    <source>
        <dbReference type="EMBL" id="UNM95255.1"/>
    </source>
</evidence>
<dbReference type="Proteomes" id="UP000829542">
    <property type="component" value="Chromosome"/>
</dbReference>
<feature type="transmembrane region" description="Helical" evidence="1">
    <location>
        <begin position="312"/>
        <end position="330"/>
    </location>
</feature>
<feature type="transmembrane region" description="Helical" evidence="1">
    <location>
        <begin position="245"/>
        <end position="265"/>
    </location>
</feature>
<keyword evidence="1" id="KW-0812">Transmembrane</keyword>
<dbReference type="RefSeq" id="WP_242147320.1">
    <property type="nucleotide sequence ID" value="NZ_CP093379.1"/>
</dbReference>
<feature type="transmembrane region" description="Helical" evidence="1">
    <location>
        <begin position="181"/>
        <end position="203"/>
    </location>
</feature>
<feature type="transmembrane region" description="Helical" evidence="1">
    <location>
        <begin position="277"/>
        <end position="300"/>
    </location>
</feature>
<feature type="transmembrane region" description="Helical" evidence="1">
    <location>
        <begin position="106"/>
        <end position="125"/>
    </location>
</feature>